<protein>
    <submittedName>
        <fullName evidence="1">Uncharacterized protein</fullName>
    </submittedName>
</protein>
<organism evidence="1 2">
    <name type="scientific">Raineyella antarctica</name>
    <dbReference type="NCBI Taxonomy" id="1577474"/>
    <lineage>
        <taxon>Bacteria</taxon>
        <taxon>Bacillati</taxon>
        <taxon>Actinomycetota</taxon>
        <taxon>Actinomycetes</taxon>
        <taxon>Propionibacteriales</taxon>
        <taxon>Propionibacteriaceae</taxon>
        <taxon>Raineyella</taxon>
    </lineage>
</organism>
<accession>A0A1G6GEL1</accession>
<sequence length="281" mass="30695">MAGPRLTHYVQRQIGLGLAEAENATRTSRVIKDPDACYDDIFAAAVEEIGIDRLVARVLDNGPEWAYRVLLHVSDLGSHRSALIAKAAESPEWAFNTLRSVPDLGRHRDKLMATAAKSPEWALQTLRFVPDLGSSQHMLETKVGPLAQSFGNISGFNLLDQAWYNCSFTMKWVHNGVTYPTDVGGATYSPELSGGGGPTQEPCTYFPKENEPLQAGDAVWMYMYVRAGNDVESAFRFTYDPSTENYAYFTATGSTSSPTLALVGVEPYNPNLPHGQSAVPA</sequence>
<evidence type="ECO:0000313" key="2">
    <source>
        <dbReference type="Proteomes" id="UP000199086"/>
    </source>
</evidence>
<dbReference type="AlphaFoldDB" id="A0A1G6GEL1"/>
<reference evidence="1 2" key="1">
    <citation type="submission" date="2016-06" db="EMBL/GenBank/DDBJ databases">
        <authorList>
            <person name="Olsen C.W."/>
            <person name="Carey S."/>
            <person name="Hinshaw L."/>
            <person name="Karasin A.I."/>
        </authorList>
    </citation>
    <scope>NUCLEOTIDE SEQUENCE [LARGE SCALE GENOMIC DNA]</scope>
    <source>
        <strain evidence="1 2">LZ-22</strain>
    </source>
</reference>
<dbReference type="Proteomes" id="UP000199086">
    <property type="component" value="Unassembled WGS sequence"/>
</dbReference>
<dbReference type="OrthoDB" id="9553702at2"/>
<name>A0A1G6GEL1_9ACTN</name>
<dbReference type="STRING" id="1577474.GA0111570_102231"/>
<dbReference type="EMBL" id="FMYF01000002">
    <property type="protein sequence ID" value="SDB80441.1"/>
    <property type="molecule type" value="Genomic_DNA"/>
</dbReference>
<keyword evidence="2" id="KW-1185">Reference proteome</keyword>
<gene>
    <name evidence="1" type="ORF">GA0111570_102231</name>
</gene>
<dbReference type="RefSeq" id="WP_092606449.1">
    <property type="nucleotide sequence ID" value="NZ_FMYF01000002.1"/>
</dbReference>
<proteinExistence type="predicted"/>
<evidence type="ECO:0000313" key="1">
    <source>
        <dbReference type="EMBL" id="SDB80441.1"/>
    </source>
</evidence>